<dbReference type="KEGG" id="mhey:H2LOC_009105"/>
<name>A0A6B8KCA3_9HYPH</name>
<evidence type="ECO:0000313" key="2">
    <source>
        <dbReference type="EMBL" id="QGM45846.1"/>
    </source>
</evidence>
<evidence type="ECO:0000256" key="1">
    <source>
        <dbReference type="SAM" id="MobiDB-lite"/>
    </source>
</evidence>
<accession>A0A6B8KCA3</accession>
<proteinExistence type="predicted"/>
<keyword evidence="3" id="KW-1185">Reference proteome</keyword>
<feature type="region of interest" description="Disordered" evidence="1">
    <location>
        <begin position="26"/>
        <end position="48"/>
    </location>
</feature>
<dbReference type="EMBL" id="CP046052">
    <property type="protein sequence ID" value="QGM45846.1"/>
    <property type="molecule type" value="Genomic_DNA"/>
</dbReference>
<reference evidence="2 3" key="1">
    <citation type="submission" date="2019-11" db="EMBL/GenBank/DDBJ databases">
        <title>The genome sequence of Methylocystis heyeri.</title>
        <authorList>
            <person name="Oshkin I.Y."/>
            <person name="Miroshnikov K."/>
            <person name="Dedysh S.N."/>
        </authorList>
    </citation>
    <scope>NUCLEOTIDE SEQUENCE [LARGE SCALE GENOMIC DNA]</scope>
    <source>
        <strain evidence="2 3">H2</strain>
    </source>
</reference>
<protein>
    <recommendedName>
        <fullName evidence="4">Transposase</fullName>
    </recommendedName>
</protein>
<dbReference type="AlphaFoldDB" id="A0A6B8KCA3"/>
<gene>
    <name evidence="2" type="ORF">H2LOC_009105</name>
</gene>
<dbReference type="Proteomes" id="UP000309061">
    <property type="component" value="Chromosome"/>
</dbReference>
<dbReference type="OrthoDB" id="271821at2"/>
<organism evidence="2 3">
    <name type="scientific">Methylocystis heyeri</name>
    <dbReference type="NCBI Taxonomy" id="391905"/>
    <lineage>
        <taxon>Bacteria</taxon>
        <taxon>Pseudomonadati</taxon>
        <taxon>Pseudomonadota</taxon>
        <taxon>Alphaproteobacteria</taxon>
        <taxon>Hyphomicrobiales</taxon>
        <taxon>Methylocystaceae</taxon>
        <taxon>Methylocystis</taxon>
    </lineage>
</organism>
<evidence type="ECO:0008006" key="4">
    <source>
        <dbReference type="Google" id="ProtNLM"/>
    </source>
</evidence>
<sequence>MVDRDPEPLDGKDKTVEVDETYIGKPKLSSPMARAGLGSAALRPGKRP</sequence>
<dbReference type="RefSeq" id="WP_154331608.1">
    <property type="nucleotide sequence ID" value="NZ_CP046052.1"/>
</dbReference>
<evidence type="ECO:0000313" key="3">
    <source>
        <dbReference type="Proteomes" id="UP000309061"/>
    </source>
</evidence>